<evidence type="ECO:0000313" key="2">
    <source>
        <dbReference type="Proteomes" id="UP000324222"/>
    </source>
</evidence>
<dbReference type="AlphaFoldDB" id="A0A5B7GT43"/>
<reference evidence="1 2" key="1">
    <citation type="submission" date="2019-05" db="EMBL/GenBank/DDBJ databases">
        <title>Another draft genome of Portunus trituberculatus and its Hox gene families provides insights of decapod evolution.</title>
        <authorList>
            <person name="Jeong J.-H."/>
            <person name="Song I."/>
            <person name="Kim S."/>
            <person name="Choi T."/>
            <person name="Kim D."/>
            <person name="Ryu S."/>
            <person name="Kim W."/>
        </authorList>
    </citation>
    <scope>NUCLEOTIDE SEQUENCE [LARGE SCALE GENOMIC DNA]</scope>
    <source>
        <tissue evidence="1">Muscle</tissue>
    </source>
</reference>
<dbReference type="EMBL" id="VSRR010017891">
    <property type="protein sequence ID" value="MPC60783.1"/>
    <property type="molecule type" value="Genomic_DNA"/>
</dbReference>
<dbReference type="Proteomes" id="UP000324222">
    <property type="component" value="Unassembled WGS sequence"/>
</dbReference>
<proteinExistence type="predicted"/>
<keyword evidence="2" id="KW-1185">Reference proteome</keyword>
<name>A0A5B7GT43_PORTR</name>
<protein>
    <submittedName>
        <fullName evidence="1">Uncharacterized protein</fullName>
    </submittedName>
</protein>
<sequence>MWYNAICEKAKKCEDEAWKKLGKQQKEENRKQDKGAQNEYIRIRIRREERNF</sequence>
<evidence type="ECO:0000313" key="1">
    <source>
        <dbReference type="EMBL" id="MPC60783.1"/>
    </source>
</evidence>
<accession>A0A5B7GT43</accession>
<gene>
    <name evidence="1" type="ORF">E2C01_054839</name>
</gene>
<comment type="caution">
    <text evidence="1">The sequence shown here is derived from an EMBL/GenBank/DDBJ whole genome shotgun (WGS) entry which is preliminary data.</text>
</comment>
<organism evidence="1 2">
    <name type="scientific">Portunus trituberculatus</name>
    <name type="common">Swimming crab</name>
    <name type="synonym">Neptunus trituberculatus</name>
    <dbReference type="NCBI Taxonomy" id="210409"/>
    <lineage>
        <taxon>Eukaryota</taxon>
        <taxon>Metazoa</taxon>
        <taxon>Ecdysozoa</taxon>
        <taxon>Arthropoda</taxon>
        <taxon>Crustacea</taxon>
        <taxon>Multicrustacea</taxon>
        <taxon>Malacostraca</taxon>
        <taxon>Eumalacostraca</taxon>
        <taxon>Eucarida</taxon>
        <taxon>Decapoda</taxon>
        <taxon>Pleocyemata</taxon>
        <taxon>Brachyura</taxon>
        <taxon>Eubrachyura</taxon>
        <taxon>Portunoidea</taxon>
        <taxon>Portunidae</taxon>
        <taxon>Portuninae</taxon>
        <taxon>Portunus</taxon>
    </lineage>
</organism>